<dbReference type="EC" id="2.3.1.222" evidence="3"/>
<keyword evidence="8 13" id="KW-0012">Acyltransferase</keyword>
<dbReference type="PANTHER" id="PTHR39453:SF1">
    <property type="entry name" value="PHOSPHATE PROPANOYLTRANSFERASE"/>
    <property type="match status" value="1"/>
</dbReference>
<protein>
    <recommendedName>
        <fullName evidence="4">Phosphate propanoyltransferase</fullName>
        <ecNumber evidence="3">2.3.1.222</ecNumber>
    </recommendedName>
    <alternativeName>
        <fullName evidence="10">Phosphate acyltransferase PduL</fullName>
    </alternativeName>
    <alternativeName>
        <fullName evidence="9">Phosphotransacylase PduL</fullName>
    </alternativeName>
    <alternativeName>
        <fullName evidence="11">Propanediol utilization protein PduL</fullName>
    </alternativeName>
</protein>
<dbReference type="InterPro" id="IPR008300">
    <property type="entry name" value="PTAC"/>
</dbReference>
<dbReference type="Proteomes" id="UP001210120">
    <property type="component" value="Chromosome"/>
</dbReference>
<proteinExistence type="inferred from homology"/>
<evidence type="ECO:0000256" key="2">
    <source>
        <dbReference type="ARBA" id="ARBA00007342"/>
    </source>
</evidence>
<comment type="similarity">
    <text evidence="2">Belongs to the PduL family.</text>
</comment>
<evidence type="ECO:0000256" key="3">
    <source>
        <dbReference type="ARBA" id="ARBA00012206"/>
    </source>
</evidence>
<dbReference type="PANTHER" id="PTHR39453">
    <property type="entry name" value="PHOSPHATE PROPANOYLTRANSFERASE"/>
    <property type="match status" value="1"/>
</dbReference>
<evidence type="ECO:0000256" key="10">
    <source>
        <dbReference type="ARBA" id="ARBA00030939"/>
    </source>
</evidence>
<reference evidence="13" key="1">
    <citation type="submission" date="2022-12" db="EMBL/GenBank/DDBJ databases">
        <title>Genomic Characterization of Candidatus Phytoplasma sacchari in China.</title>
        <authorList>
            <person name="Zhang R.-Y."/>
        </authorList>
    </citation>
    <scope>NUCLEOTIDE SEQUENCE [LARGE SCALE GENOMIC DNA]</scope>
    <source>
        <strain evidence="13">SCWL1</strain>
    </source>
</reference>
<gene>
    <name evidence="13" type="primary">pduL</name>
    <name evidence="13" type="ORF">O7R10_00390</name>
</gene>
<evidence type="ECO:0000256" key="6">
    <source>
        <dbReference type="ARBA" id="ARBA00022723"/>
    </source>
</evidence>
<evidence type="ECO:0000256" key="12">
    <source>
        <dbReference type="ARBA" id="ARBA00047589"/>
    </source>
</evidence>
<dbReference type="GO" id="GO:0016746">
    <property type="term" value="F:acyltransferase activity"/>
    <property type="evidence" value="ECO:0007669"/>
    <property type="project" value="UniProtKB-KW"/>
</dbReference>
<dbReference type="Pfam" id="PF06130">
    <property type="entry name" value="PTAC"/>
    <property type="match status" value="1"/>
</dbReference>
<evidence type="ECO:0000256" key="7">
    <source>
        <dbReference type="ARBA" id="ARBA00022833"/>
    </source>
</evidence>
<dbReference type="NCBIfam" id="NF011652">
    <property type="entry name" value="PRK15070.1"/>
    <property type="match status" value="1"/>
</dbReference>
<organism evidence="13 14">
    <name type="scientific">Candidatus Phytoplasma sacchari</name>
    <dbReference type="NCBI Taxonomy" id="2609813"/>
    <lineage>
        <taxon>Bacteria</taxon>
        <taxon>Bacillati</taxon>
        <taxon>Mycoplasmatota</taxon>
        <taxon>Mollicutes</taxon>
        <taxon>Acholeplasmatales</taxon>
        <taxon>Acholeplasmataceae</taxon>
        <taxon>Candidatus Phytoplasma</taxon>
        <taxon>16SrXI (Rice yellow dwarf group)</taxon>
    </lineage>
</organism>
<evidence type="ECO:0000313" key="13">
    <source>
        <dbReference type="EMBL" id="WBL31642.1"/>
    </source>
</evidence>
<keyword evidence="14" id="KW-1185">Reference proteome</keyword>
<keyword evidence="7" id="KW-0862">Zinc</keyword>
<comment type="catalytic activity">
    <reaction evidence="12">
        <text>propanoyl-CoA + phosphate = propanoyl phosphate + CoA</text>
        <dbReference type="Rhea" id="RHEA:28046"/>
        <dbReference type="ChEBI" id="CHEBI:43474"/>
        <dbReference type="ChEBI" id="CHEBI:57287"/>
        <dbReference type="ChEBI" id="CHEBI:57392"/>
        <dbReference type="ChEBI" id="CHEBI:58933"/>
        <dbReference type="EC" id="2.3.1.222"/>
    </reaction>
</comment>
<evidence type="ECO:0000256" key="4">
    <source>
        <dbReference type="ARBA" id="ARBA00020837"/>
    </source>
</evidence>
<evidence type="ECO:0000256" key="9">
    <source>
        <dbReference type="ARBA" id="ARBA00030044"/>
    </source>
</evidence>
<comment type="cofactor">
    <cofactor evidence="1">
        <name>Zn(2+)</name>
        <dbReference type="ChEBI" id="CHEBI:29105"/>
    </cofactor>
</comment>
<accession>A0ABY7M3C8</accession>
<name>A0ABY7M3C8_9MOLU</name>
<evidence type="ECO:0000313" key="14">
    <source>
        <dbReference type="Proteomes" id="UP001210120"/>
    </source>
</evidence>
<evidence type="ECO:0000256" key="11">
    <source>
        <dbReference type="ARBA" id="ARBA00033077"/>
    </source>
</evidence>
<sequence length="197" mass="21933">MKKKIPVGISGRHVHLTQETIDILFGSFNYQLKCFKNLKQKGQYAAEEKIDVLSNEGKILIGVRVLGPVRNFNQVEVSQSDNLRCKFNAPIRSSGDISNSGQATLIGPKGQVKISEGVIIPDRHIHLNKEDAEELKVKDKQLVNIKIEGIKPGILGKVLCRVDNSFVLECHLDTDDGSAFLLKNGDFIRLLDEILVF</sequence>
<keyword evidence="6" id="KW-0479">Metal-binding</keyword>
<dbReference type="EMBL" id="CP115156">
    <property type="protein sequence ID" value="WBL31642.1"/>
    <property type="molecule type" value="Genomic_DNA"/>
</dbReference>
<evidence type="ECO:0000256" key="5">
    <source>
        <dbReference type="ARBA" id="ARBA00022679"/>
    </source>
</evidence>
<keyword evidence="5 13" id="KW-0808">Transferase</keyword>
<evidence type="ECO:0000256" key="1">
    <source>
        <dbReference type="ARBA" id="ARBA00001947"/>
    </source>
</evidence>
<evidence type="ECO:0000256" key="8">
    <source>
        <dbReference type="ARBA" id="ARBA00023315"/>
    </source>
</evidence>